<feature type="transmembrane region" description="Helical" evidence="17">
    <location>
        <begin position="430"/>
        <end position="453"/>
    </location>
</feature>
<dbReference type="InterPro" id="IPR043203">
    <property type="entry name" value="VGCC_Ca_Na"/>
</dbReference>
<feature type="transmembrane region" description="Helical" evidence="17">
    <location>
        <begin position="1433"/>
        <end position="1459"/>
    </location>
</feature>
<evidence type="ECO:0000256" key="9">
    <source>
        <dbReference type="ARBA" id="ARBA00023053"/>
    </source>
</evidence>
<dbReference type="Proteomes" id="UP000694568">
    <property type="component" value="Unplaced"/>
</dbReference>
<feature type="transmembrane region" description="Helical" evidence="17">
    <location>
        <begin position="905"/>
        <end position="923"/>
    </location>
</feature>
<dbReference type="SUPFAM" id="SSF81324">
    <property type="entry name" value="Voltage-gated potassium channels"/>
    <property type="match status" value="3"/>
</dbReference>
<feature type="domain" description="Sodium ion transport-associated" evidence="19">
    <location>
        <begin position="836"/>
        <end position="898"/>
    </location>
</feature>
<feature type="transmembrane region" description="Helical" evidence="17">
    <location>
        <begin position="1284"/>
        <end position="1303"/>
    </location>
</feature>
<reference evidence="21" key="1">
    <citation type="submission" date="2025-08" db="UniProtKB">
        <authorList>
            <consortium name="Ensembl"/>
        </authorList>
    </citation>
    <scope>IDENTIFICATION</scope>
</reference>
<keyword evidence="10" id="KW-0406">Ion transport</keyword>
<keyword evidence="6" id="KW-0677">Repeat</keyword>
<feature type="transmembrane region" description="Helical" evidence="17">
    <location>
        <begin position="1101"/>
        <end position="1122"/>
    </location>
</feature>
<feature type="compositionally biased region" description="Acidic residues" evidence="16">
    <location>
        <begin position="495"/>
        <end position="507"/>
    </location>
</feature>
<keyword evidence="15" id="KW-0407">Ion channel</keyword>
<feature type="domain" description="Ion transport" evidence="18">
    <location>
        <begin position="180"/>
        <end position="458"/>
    </location>
</feature>
<dbReference type="GO" id="GO:0019228">
    <property type="term" value="P:neuronal action potential"/>
    <property type="evidence" value="ECO:0007669"/>
    <property type="project" value="TreeGrafter"/>
</dbReference>
<reference evidence="21" key="2">
    <citation type="submission" date="2025-09" db="UniProtKB">
        <authorList>
            <consortium name="Ensembl"/>
        </authorList>
    </citation>
    <scope>IDENTIFICATION</scope>
</reference>
<feature type="transmembrane region" description="Helical" evidence="17">
    <location>
        <begin position="205"/>
        <end position="224"/>
    </location>
</feature>
<dbReference type="Pfam" id="PF00520">
    <property type="entry name" value="Ion_trans"/>
    <property type="match status" value="4"/>
</dbReference>
<protein>
    <submittedName>
        <fullName evidence="21">Sodium channel protein type 4 subunit alpha B-like</fullName>
    </submittedName>
</protein>
<feature type="domain" description="Ion transport" evidence="18">
    <location>
        <begin position="1219"/>
        <end position="1468"/>
    </location>
</feature>
<evidence type="ECO:0000256" key="1">
    <source>
        <dbReference type="ARBA" id="ARBA00004651"/>
    </source>
</evidence>
<feature type="domain" description="SCN5A-like C-terminal IQ motif" evidence="20">
    <location>
        <begin position="1579"/>
        <end position="1603"/>
    </location>
</feature>
<dbReference type="Gene3D" id="1.10.238.10">
    <property type="entry name" value="EF-hand"/>
    <property type="match status" value="1"/>
</dbReference>
<evidence type="ECO:0000256" key="11">
    <source>
        <dbReference type="ARBA" id="ARBA00023136"/>
    </source>
</evidence>
<keyword evidence="7" id="KW-0851">Voltage-gated channel</keyword>
<proteinExistence type="predicted"/>
<evidence type="ECO:0000256" key="5">
    <source>
        <dbReference type="ARBA" id="ARBA00022692"/>
    </source>
</evidence>
<evidence type="ECO:0000256" key="16">
    <source>
        <dbReference type="SAM" id="MobiDB-lite"/>
    </source>
</evidence>
<dbReference type="PANTHER" id="PTHR10037:SF223">
    <property type="entry name" value="SODIUM CHANNEL PROTEIN TYPE 4 SUBUNIT ALPHA"/>
    <property type="match status" value="1"/>
</dbReference>
<evidence type="ECO:0000313" key="22">
    <source>
        <dbReference type="Proteomes" id="UP000694568"/>
    </source>
</evidence>
<dbReference type="FunFam" id="1.20.120.350:FF:000059">
    <property type="entry name" value="Sodium channel protein"/>
    <property type="match status" value="1"/>
</dbReference>
<keyword evidence="8 17" id="KW-1133">Transmembrane helix</keyword>
<sequence>MQRTDSSREMSLFEMWTNRKERGELLQRANQLRLGPSQLTRLLGDSGVRAALQNTRTASLLPPVGTEVFRRLTPASLAEIQQRQDTREKEKKNKEVAKDDPPKPARDLEAGKPLPFIYRDPPPELLNTTLQELDPFYQSQKTFIVIGKGNIIHRFNAESSCFLLSPFSPLRTFAIKILIHSVFRFFIMATILTNCLFMTLSYPPAWFRTLGLVFTSVYIFEAVIKVTSRGFCLGKFSFLRDPWNWLDVLVILSACVEEFVYLGISPIFRILKIIPLIPGLKKTVGDLVQSVKRLAGVIGLAVFCLIFLALIGQQLFMGGLMNKCVMRVNLNPPTFNSGNIEFDFNEFKNNMTNHYYLPGEFDALQCGNTSDAGRCPEGFTCLRAGRNPNYGFTSFDSFGWSLLSMIRLMSKDFWENLVHLLLRAAGKFSVTFFVVMVFPGFFCVLSLAVAVVAMACSEAGVSEATDREEEFTRIVAVLKRREEDGREACRGALSEDPEEENNIEGDDEKQRTCPPCWFVVASFLLKWNCCGCWRWLKQRLYAFVTNPFFDLGIAVLIVLSAVFMALDHYPMTEEFAQTLGEANLVFSAIFAAEMVLKLVAMDPYGYFQVGWNIFDSILVVMSLLQLFFSDVYLFLILRLLRLARWWPSLHMLMKIVWRSLSALRYLTLLLFITLFLFSVVGMEMFHNGYLYNRCRISLDCHLPRRHIADFYHAVLVVIQAMGGRWVDIMWDCMEVSGKTSCLLFFMMLLPIAKLLVLYLFLTLLLSSFSNDHLASSEEKEKNNLHIALNRIRSTFRTLLGKKTHINPEHMAVDSKDHLALTVVTSDQTGSEVKTLAITNTAKTPEKEQEIKKHPEDDDRGNRPEDCCSDKCLRCCPFLDIDTSRGSGRVWSIFRRACFCIVRHKCFDNFIILIILLSSATLVFEDIHLQHRPVLQTVVQRVEQVTTFLFLMEMLLKWIGFGLKKYFSDAWCWLDFLILQVSLLSQAAAMIGYSDLEGVLSLRALGAWRALSRFQGLKVVVQTLVRSVSSVFSVLPVFLVVWLIFCVSGVDFFAGMFYSCFNETSGERFLPEEVNNKSECFDLVMQNYTEVRWKNQKFNYDNVGSGFLSLLNLAASAYSPDIINSAVDTMMVDSQPVYESSLYMHLYFICFFIFGCFFTFNLFIRVIIDRLQRDKSAGTPIFMTAEQQKDMKRLVMKPQKPVPRPQNRFQARFFDLVTSQWFSVTMATVICLNMVVLMMETDNQSLQMEIILWWFYFLFIILFLVEFILKIVALRRHYFTDGWNILDFLVLILSIVGIFLGHIVEKYFVSGSLFIVLRMFRVLRVLSLVCYARGTRKLLLSLMMSLPALFNIGVVLVIVTFSSSVFGMLNFAFVKQEAMIDDIFNFETFGSSVLCVFTISTSASWGGLLRPFLNWPLDCDPNMEHPGFPARGNCINPVLAIAFFVSHLVLCFLLLVHLYIAVVMATLSSDDGEQLSEDDLQMFQKTWREFDPEALQVIQYSQLSDFCDALQDPLRIPKPNSVRLIHMDLPLLPGDRIRCVDVLLALALQAVGDSEKMNTFKAKMEERFNPSKVSCEPISSTLQRKQEVVAATVIQKAYRKHVQDVSGSL</sequence>
<keyword evidence="13" id="KW-0325">Glycoprotein</keyword>
<feature type="transmembrane region" description="Helical" evidence="17">
    <location>
        <begin position="1343"/>
        <end position="1368"/>
    </location>
</feature>
<feature type="transmembrane region" description="Helical" evidence="17">
    <location>
        <begin position="943"/>
        <end position="962"/>
    </location>
</feature>
<feature type="transmembrane region" description="Helical" evidence="17">
    <location>
        <begin position="616"/>
        <end position="640"/>
    </location>
</feature>
<dbReference type="InterPro" id="IPR027359">
    <property type="entry name" value="Volt_channel_dom_sf"/>
</dbReference>
<dbReference type="PANTHER" id="PTHR10037">
    <property type="entry name" value="VOLTAGE-GATED CATION CHANNEL CALCIUM AND SODIUM"/>
    <property type="match status" value="1"/>
</dbReference>
<accession>A0A8D0AD05</accession>
<feature type="compositionally biased region" description="Basic and acidic residues" evidence="16">
    <location>
        <begin position="82"/>
        <end position="110"/>
    </location>
</feature>
<feature type="transmembrane region" description="Helical" evidence="17">
    <location>
        <begin position="661"/>
        <end position="682"/>
    </location>
</feature>
<dbReference type="Ensembl" id="ENSSLUT00000050872.1">
    <property type="protein sequence ID" value="ENSSLUP00000049402.1"/>
    <property type="gene ID" value="ENSSLUG00000021559.1"/>
</dbReference>
<evidence type="ECO:0000259" key="18">
    <source>
        <dbReference type="Pfam" id="PF00520"/>
    </source>
</evidence>
<keyword evidence="5 17" id="KW-0812">Transmembrane</keyword>
<evidence type="ECO:0000256" key="3">
    <source>
        <dbReference type="ARBA" id="ARBA00022461"/>
    </source>
</evidence>
<feature type="region of interest" description="Disordered" evidence="16">
    <location>
        <begin position="488"/>
        <end position="507"/>
    </location>
</feature>
<evidence type="ECO:0000256" key="6">
    <source>
        <dbReference type="ARBA" id="ARBA00022737"/>
    </source>
</evidence>
<organism evidence="21 22">
    <name type="scientific">Sander lucioperca</name>
    <name type="common">Pike-perch</name>
    <name type="synonym">Perca lucioperca</name>
    <dbReference type="NCBI Taxonomy" id="283035"/>
    <lineage>
        <taxon>Eukaryota</taxon>
        <taxon>Metazoa</taxon>
        <taxon>Chordata</taxon>
        <taxon>Craniata</taxon>
        <taxon>Vertebrata</taxon>
        <taxon>Euteleostomi</taxon>
        <taxon>Actinopterygii</taxon>
        <taxon>Neopterygii</taxon>
        <taxon>Teleostei</taxon>
        <taxon>Neoteleostei</taxon>
        <taxon>Acanthomorphata</taxon>
        <taxon>Eupercaria</taxon>
        <taxon>Perciformes</taxon>
        <taxon>Percoidei</taxon>
        <taxon>Percidae</taxon>
        <taxon>Luciopercinae</taxon>
        <taxon>Sander</taxon>
    </lineage>
</organism>
<evidence type="ECO:0000256" key="15">
    <source>
        <dbReference type="ARBA" id="ARBA00023303"/>
    </source>
</evidence>
<dbReference type="GO" id="GO:0005248">
    <property type="term" value="F:voltage-gated sodium channel activity"/>
    <property type="evidence" value="ECO:0007669"/>
    <property type="project" value="InterPro"/>
</dbReference>
<dbReference type="InterPro" id="IPR044564">
    <property type="entry name" value="Na_chnl_inactivation_gate"/>
</dbReference>
<feature type="region of interest" description="Disordered" evidence="16">
    <location>
        <begin position="75"/>
        <end position="113"/>
    </location>
</feature>
<evidence type="ECO:0000259" key="20">
    <source>
        <dbReference type="Pfam" id="PF24609"/>
    </source>
</evidence>
<comment type="subcellular location">
    <subcellularLocation>
        <location evidence="1">Cell membrane</location>
        <topology evidence="1">Multi-pass membrane protein</topology>
    </subcellularLocation>
</comment>
<keyword evidence="2" id="KW-0813">Transport</keyword>
<evidence type="ECO:0000256" key="14">
    <source>
        <dbReference type="ARBA" id="ARBA00023201"/>
    </source>
</evidence>
<evidence type="ECO:0000256" key="12">
    <source>
        <dbReference type="ARBA" id="ARBA00023157"/>
    </source>
</evidence>
<dbReference type="Pfam" id="PF24609">
    <property type="entry name" value="IQ_SCN5A_C"/>
    <property type="match status" value="1"/>
</dbReference>
<feature type="transmembrane region" description="Helical" evidence="17">
    <location>
        <begin position="177"/>
        <end position="199"/>
    </location>
</feature>
<feature type="compositionally biased region" description="Basic and acidic residues" evidence="16">
    <location>
        <begin position="843"/>
        <end position="863"/>
    </location>
</feature>
<evidence type="ECO:0000259" key="19">
    <source>
        <dbReference type="Pfam" id="PF06512"/>
    </source>
</evidence>
<evidence type="ECO:0000256" key="4">
    <source>
        <dbReference type="ARBA" id="ARBA00022475"/>
    </source>
</evidence>
<feature type="domain" description="Ion transport" evidence="18">
    <location>
        <begin position="903"/>
        <end position="1175"/>
    </location>
</feature>
<dbReference type="Gene3D" id="1.20.120.350">
    <property type="entry name" value="Voltage-gated potassium channels. Chain C"/>
    <property type="match status" value="4"/>
</dbReference>
<keyword evidence="22" id="KW-1185">Reference proteome</keyword>
<dbReference type="InterPro" id="IPR058542">
    <property type="entry name" value="IQ_SCN5A_C"/>
</dbReference>
<evidence type="ECO:0000313" key="21">
    <source>
        <dbReference type="Ensembl" id="ENSSLUP00000049402.1"/>
    </source>
</evidence>
<evidence type="ECO:0000256" key="10">
    <source>
        <dbReference type="ARBA" id="ARBA00023065"/>
    </source>
</evidence>
<dbReference type="Gene3D" id="1.10.287.70">
    <property type="match status" value="4"/>
</dbReference>
<keyword evidence="9" id="KW-0915">Sodium</keyword>
<evidence type="ECO:0000256" key="2">
    <source>
        <dbReference type="ARBA" id="ARBA00022448"/>
    </source>
</evidence>
<keyword evidence="14" id="KW-0739">Sodium transport</keyword>
<feature type="transmembrane region" description="Helical" evidence="17">
    <location>
        <begin position="1212"/>
        <end position="1238"/>
    </location>
</feature>
<evidence type="ECO:0000256" key="7">
    <source>
        <dbReference type="ARBA" id="ARBA00022882"/>
    </source>
</evidence>
<feature type="transmembrane region" description="Helical" evidence="17">
    <location>
        <begin position="1033"/>
        <end position="1057"/>
    </location>
</feature>
<feature type="transmembrane region" description="Helical" evidence="17">
    <location>
        <begin position="743"/>
        <end position="765"/>
    </location>
</feature>
<dbReference type="InterPro" id="IPR005821">
    <property type="entry name" value="Ion_trans_dom"/>
</dbReference>
<keyword evidence="4" id="KW-1003">Cell membrane</keyword>
<feature type="region of interest" description="Disordered" evidence="16">
    <location>
        <begin position="842"/>
        <end position="863"/>
    </location>
</feature>
<dbReference type="Gene3D" id="1.20.5.1190">
    <property type="entry name" value="iswi atpase"/>
    <property type="match status" value="1"/>
</dbReference>
<dbReference type="InterPro" id="IPR010526">
    <property type="entry name" value="Na_trans_assoc_dom"/>
</dbReference>
<dbReference type="GO" id="GO:0001518">
    <property type="term" value="C:voltage-gated sodium channel complex"/>
    <property type="evidence" value="ECO:0007669"/>
    <property type="project" value="InterPro"/>
</dbReference>
<name>A0A8D0AD05_SANLU</name>
<feature type="transmembrane region" description="Helical" evidence="17">
    <location>
        <begin position="1388"/>
        <end position="1412"/>
    </location>
</feature>
<feature type="transmembrane region" description="Helical" evidence="17">
    <location>
        <begin position="969"/>
        <end position="992"/>
    </location>
</feature>
<feature type="transmembrane region" description="Helical" evidence="17">
    <location>
        <begin position="291"/>
        <end position="311"/>
    </location>
</feature>
<feature type="domain" description="Ion transport" evidence="18">
    <location>
        <begin position="547"/>
        <end position="771"/>
    </location>
</feature>
<evidence type="ECO:0000256" key="17">
    <source>
        <dbReference type="SAM" id="Phobius"/>
    </source>
</evidence>
<keyword evidence="3" id="KW-0894">Sodium channel</keyword>
<keyword evidence="12" id="KW-1015">Disulfide bond</keyword>
<dbReference type="GO" id="GO:0086010">
    <property type="term" value="P:membrane depolarization during action potential"/>
    <property type="evidence" value="ECO:0007669"/>
    <property type="project" value="TreeGrafter"/>
</dbReference>
<dbReference type="Pfam" id="PF06512">
    <property type="entry name" value="Na_trans_assoc"/>
    <property type="match status" value="1"/>
</dbReference>
<keyword evidence="11 17" id="KW-0472">Membrane</keyword>
<dbReference type="GeneTree" id="ENSGT00940000167873"/>
<evidence type="ECO:0000256" key="8">
    <source>
        <dbReference type="ARBA" id="ARBA00022989"/>
    </source>
</evidence>
<feature type="transmembrane region" description="Helical" evidence="17">
    <location>
        <begin position="1250"/>
        <end position="1272"/>
    </location>
</feature>
<dbReference type="CDD" id="cd13433">
    <property type="entry name" value="Na_channel_gate"/>
    <property type="match status" value="1"/>
</dbReference>
<feature type="transmembrane region" description="Helical" evidence="17">
    <location>
        <begin position="1142"/>
        <end position="1163"/>
    </location>
</feature>
<feature type="transmembrane region" description="Helical" evidence="17">
    <location>
        <begin position="548"/>
        <end position="566"/>
    </location>
</feature>
<evidence type="ECO:0000256" key="13">
    <source>
        <dbReference type="ARBA" id="ARBA00023180"/>
    </source>
</evidence>